<sequence length="116" mass="13303">KAISLQLQRAKMPKELKPYTLKHIGVSKAGQHGIDKQTINEQIRWTKDSIMFDKRKKLKSKQNAKMKVNFKVRAVRMRGPFDQNNSPLKKPMIESQNEEGRSMGRESSTGVNGYSD</sequence>
<organism evidence="2 3">
    <name type="scientific">Streblomastix strix</name>
    <dbReference type="NCBI Taxonomy" id="222440"/>
    <lineage>
        <taxon>Eukaryota</taxon>
        <taxon>Metamonada</taxon>
        <taxon>Preaxostyla</taxon>
        <taxon>Oxymonadida</taxon>
        <taxon>Streblomastigidae</taxon>
        <taxon>Streblomastix</taxon>
    </lineage>
</organism>
<dbReference type="AlphaFoldDB" id="A0A5J4TI93"/>
<accession>A0A5J4TI93</accession>
<feature type="compositionally biased region" description="Polar residues" evidence="1">
    <location>
        <begin position="105"/>
        <end position="116"/>
    </location>
</feature>
<evidence type="ECO:0000313" key="3">
    <source>
        <dbReference type="Proteomes" id="UP000324800"/>
    </source>
</evidence>
<evidence type="ECO:0000256" key="1">
    <source>
        <dbReference type="SAM" id="MobiDB-lite"/>
    </source>
</evidence>
<dbReference type="Proteomes" id="UP000324800">
    <property type="component" value="Unassembled WGS sequence"/>
</dbReference>
<name>A0A5J4TI93_9EUKA</name>
<proteinExistence type="predicted"/>
<feature type="region of interest" description="Disordered" evidence="1">
    <location>
        <begin position="75"/>
        <end position="116"/>
    </location>
</feature>
<gene>
    <name evidence="2" type="ORF">EZS28_046624</name>
</gene>
<feature type="non-terminal residue" evidence="2">
    <location>
        <position position="1"/>
    </location>
</feature>
<reference evidence="2 3" key="1">
    <citation type="submission" date="2019-03" db="EMBL/GenBank/DDBJ databases">
        <title>Single cell metagenomics reveals metabolic interactions within the superorganism composed of flagellate Streblomastix strix and complex community of Bacteroidetes bacteria on its surface.</title>
        <authorList>
            <person name="Treitli S.C."/>
            <person name="Kolisko M."/>
            <person name="Husnik F."/>
            <person name="Keeling P."/>
            <person name="Hampl V."/>
        </authorList>
    </citation>
    <scope>NUCLEOTIDE SEQUENCE [LARGE SCALE GENOMIC DNA]</scope>
    <source>
        <strain evidence="2">ST1C</strain>
    </source>
</reference>
<comment type="caution">
    <text evidence="2">The sequence shown here is derived from an EMBL/GenBank/DDBJ whole genome shotgun (WGS) entry which is preliminary data.</text>
</comment>
<dbReference type="EMBL" id="SNRW01030759">
    <property type="protein sequence ID" value="KAA6357849.1"/>
    <property type="molecule type" value="Genomic_DNA"/>
</dbReference>
<protein>
    <submittedName>
        <fullName evidence="2">Uncharacterized protein</fullName>
    </submittedName>
</protein>
<evidence type="ECO:0000313" key="2">
    <source>
        <dbReference type="EMBL" id="KAA6357849.1"/>
    </source>
</evidence>